<evidence type="ECO:0000313" key="11">
    <source>
        <dbReference type="Proteomes" id="UP000009234"/>
    </source>
</evidence>
<proteinExistence type="predicted"/>
<dbReference type="Pfam" id="PF00361">
    <property type="entry name" value="Proton_antipo_M"/>
    <property type="match status" value="1"/>
</dbReference>
<feature type="transmembrane region" description="Helical" evidence="8">
    <location>
        <begin position="276"/>
        <end position="299"/>
    </location>
</feature>
<accession>F6DVK6</accession>
<keyword evidence="11" id="KW-1185">Reference proteome</keyword>
<evidence type="ECO:0000256" key="3">
    <source>
        <dbReference type="ARBA" id="ARBA00022692"/>
    </source>
</evidence>
<organism evidence="10 11">
    <name type="scientific">Desulforamulus ruminis (strain ATCC 23193 / DSM 2154 / NCIMB 8452 / DL)</name>
    <name type="common">Desulfotomaculum ruminis</name>
    <dbReference type="NCBI Taxonomy" id="696281"/>
    <lineage>
        <taxon>Bacteria</taxon>
        <taxon>Bacillati</taxon>
        <taxon>Bacillota</taxon>
        <taxon>Clostridia</taxon>
        <taxon>Eubacteriales</taxon>
        <taxon>Peptococcaceae</taxon>
        <taxon>Desulforamulus</taxon>
    </lineage>
</organism>
<feature type="transmembrane region" description="Helical" evidence="8">
    <location>
        <begin position="247"/>
        <end position="264"/>
    </location>
</feature>
<keyword evidence="3 7" id="KW-0812">Transmembrane</keyword>
<feature type="domain" description="NADH:quinone oxidoreductase/Mrp antiporter transmembrane" evidence="9">
    <location>
        <begin position="135"/>
        <end position="433"/>
    </location>
</feature>
<dbReference type="PANTHER" id="PTHR42682:SF3">
    <property type="entry name" value="FORMATE HYDROGENLYASE SUBUNIT 3-RELATED"/>
    <property type="match status" value="1"/>
</dbReference>
<reference evidence="11" key="1">
    <citation type="submission" date="2011-05" db="EMBL/GenBank/DDBJ databases">
        <title>Complete sequence of Desulfotomaculum ruminis DSM 2154.</title>
        <authorList>
            <person name="Lucas S."/>
            <person name="Copeland A."/>
            <person name="Lapidus A."/>
            <person name="Cheng J.-F."/>
            <person name="Goodwin L."/>
            <person name="Pitluck S."/>
            <person name="Lu M."/>
            <person name="Detter J.C."/>
            <person name="Han C."/>
            <person name="Tapia R."/>
            <person name="Land M."/>
            <person name="Hauser L."/>
            <person name="Kyrpides N."/>
            <person name="Ivanova N."/>
            <person name="Mikhailova N."/>
            <person name="Pagani I."/>
            <person name="Stams A.J.M."/>
            <person name="Plugge C.M."/>
            <person name="Muyzer G."/>
            <person name="Kuever J."/>
            <person name="Parshina S.N."/>
            <person name="Ivanova A.E."/>
            <person name="Nazina T.N."/>
            <person name="Brambilla E."/>
            <person name="Spring S."/>
            <person name="Klenk H.-P."/>
            <person name="Woyke T."/>
        </authorList>
    </citation>
    <scope>NUCLEOTIDE SEQUENCE [LARGE SCALE GENOMIC DNA]</scope>
    <source>
        <strain evidence="11">ATCC 23193 / DSM 2154 / NCIB 8452 / DL</strain>
    </source>
</reference>
<dbReference type="EMBL" id="CP002780">
    <property type="protein sequence ID" value="AEG61466.1"/>
    <property type="molecule type" value="Genomic_DNA"/>
</dbReference>
<dbReference type="eggNOG" id="COG0651">
    <property type="taxonomic scope" value="Bacteria"/>
</dbReference>
<gene>
    <name evidence="10" type="ordered locus">Desru_3260</name>
</gene>
<evidence type="ECO:0000256" key="7">
    <source>
        <dbReference type="RuleBase" id="RU000320"/>
    </source>
</evidence>
<feature type="transmembrane region" description="Helical" evidence="8">
    <location>
        <begin position="306"/>
        <end position="328"/>
    </location>
</feature>
<feature type="transmembrane region" description="Helical" evidence="8">
    <location>
        <begin position="6"/>
        <end position="26"/>
    </location>
</feature>
<sequence>MSQETLEIIFVLSFVVYFLGAVLPLILRYKRKLSLALGCFAGALASLLGFMVGIETLLSPLPLTIHLVNILPGVDFHLSIDRLSGFFLATLSLVTFLVSCFSWNYMKLYRQENLAWWCFCYNLFVLSMSLLVTVNNAITFLIAWELMTLASYFLVTFEYRHQPVRKAGFSYIVMTHLGTVFIIASFLMMSNGNGWDFSTLSKNSAAMPEMTRSMVFIFALIGFGTKAGIVPLHLWLPMAHPAAPSNISAVMSGIMLKTAIYGLIRLVFDLLGPGQAWWGGVILAVGIVSSLIGVLYALMEQDLKRLLAYSSVENIGIILMGIGTGFIFYSWSMMIPAAMAMAAGMFHLLNHAIFKSLLFLGAGSIYYATGSRDTEKLGGLIKKMPHTAILFLVGSLAISAIPPFNGFASEYQIYQSLLNLSYLKISGFWSIGAILACVALALTGALAAACFIKAFGLTFLALPRTAKAAEAQEVPWPMRLSMAPLAVLCLALGIFPGPVLNLLTGITSQLVGSPPIPQIATFNANLALVLLITLGLLWGITRLMGGAKVRRTETWGCGIDLDATMEYSSASFSQPLRRVYGTLLQPQRQISLRFKQLPYFGYHITFKEPVRSVIKDYLYSPLRKITLVLSKKWQCIQSGSIHLYLSYIFITLVILLLFNE</sequence>
<dbReference type="NCBIfam" id="NF005086">
    <property type="entry name" value="PRK06521.1"/>
    <property type="match status" value="1"/>
</dbReference>
<dbReference type="InterPro" id="IPR001750">
    <property type="entry name" value="ND/Mrp_TM"/>
</dbReference>
<dbReference type="GO" id="GO:0042773">
    <property type="term" value="P:ATP synthesis coupled electron transport"/>
    <property type="evidence" value="ECO:0007669"/>
    <property type="project" value="InterPro"/>
</dbReference>
<reference evidence="10 11" key="2">
    <citation type="journal article" date="2012" name="Stand. Genomic Sci.">
        <title>Complete genome sequence of the sulfate-reducing firmicute Desulfotomaculum ruminis type strain (DL(T)).</title>
        <authorList>
            <person name="Spring S."/>
            <person name="Visser M."/>
            <person name="Lu M."/>
            <person name="Copeland A."/>
            <person name="Lapidus A."/>
            <person name="Lucas S."/>
            <person name="Cheng J.F."/>
            <person name="Han C."/>
            <person name="Tapia R."/>
            <person name="Goodwin L.A."/>
            <person name="Pitluck S."/>
            <person name="Ivanova N."/>
            <person name="Land M."/>
            <person name="Hauser L."/>
            <person name="Larimer F."/>
            <person name="Rohde M."/>
            <person name="Goker M."/>
            <person name="Detter J.C."/>
            <person name="Kyrpides N.C."/>
            <person name="Woyke T."/>
            <person name="Schaap P.J."/>
            <person name="Plugge C.M."/>
            <person name="Muyzer G."/>
            <person name="Kuever J."/>
            <person name="Pereira I.A."/>
            <person name="Parshina S.N."/>
            <person name="Bernier-Latmani R."/>
            <person name="Stams A.J."/>
            <person name="Klenk H.P."/>
        </authorList>
    </citation>
    <scope>NUCLEOTIDE SEQUENCE [LARGE SCALE GENOMIC DNA]</scope>
    <source>
        <strain evidence="11">ATCC 23193 / DSM 2154 / NCIB 8452 / DL</strain>
    </source>
</reference>
<feature type="transmembrane region" description="Helical" evidence="8">
    <location>
        <begin position="114"/>
        <end position="132"/>
    </location>
</feature>
<feature type="transmembrane region" description="Helical" evidence="8">
    <location>
        <begin position="169"/>
        <end position="190"/>
    </location>
</feature>
<evidence type="ECO:0000259" key="9">
    <source>
        <dbReference type="Pfam" id="PF00361"/>
    </source>
</evidence>
<feature type="transmembrane region" description="Helical" evidence="8">
    <location>
        <begin position="389"/>
        <end position="408"/>
    </location>
</feature>
<feature type="transmembrane region" description="Helical" evidence="8">
    <location>
        <begin position="641"/>
        <end position="658"/>
    </location>
</feature>
<keyword evidence="10" id="KW-0830">Ubiquinone</keyword>
<evidence type="ECO:0000256" key="8">
    <source>
        <dbReference type="SAM" id="Phobius"/>
    </source>
</evidence>
<evidence type="ECO:0000256" key="5">
    <source>
        <dbReference type="ARBA" id="ARBA00023002"/>
    </source>
</evidence>
<dbReference type="GO" id="GO:0016491">
    <property type="term" value="F:oxidoreductase activity"/>
    <property type="evidence" value="ECO:0007669"/>
    <property type="project" value="UniProtKB-KW"/>
</dbReference>
<dbReference type="GO" id="GO:0005886">
    <property type="term" value="C:plasma membrane"/>
    <property type="evidence" value="ECO:0007669"/>
    <property type="project" value="UniProtKB-SubCell"/>
</dbReference>
<evidence type="ECO:0000256" key="2">
    <source>
        <dbReference type="ARBA" id="ARBA00022475"/>
    </source>
</evidence>
<dbReference type="Proteomes" id="UP000009234">
    <property type="component" value="Chromosome"/>
</dbReference>
<feature type="transmembrane region" description="Helical" evidence="8">
    <location>
        <begin position="482"/>
        <end position="500"/>
    </location>
</feature>
<dbReference type="KEGG" id="dru:Desru_3260"/>
<feature type="transmembrane region" description="Helical" evidence="8">
    <location>
        <begin position="428"/>
        <end position="461"/>
    </location>
</feature>
<comment type="subcellular location">
    <subcellularLocation>
        <location evidence="1">Cell membrane</location>
        <topology evidence="1">Multi-pass membrane protein</topology>
    </subcellularLocation>
    <subcellularLocation>
        <location evidence="7">Membrane</location>
        <topology evidence="7">Multi-pass membrane protein</topology>
    </subcellularLocation>
</comment>
<evidence type="ECO:0000256" key="1">
    <source>
        <dbReference type="ARBA" id="ARBA00004651"/>
    </source>
</evidence>
<feature type="transmembrane region" description="Helical" evidence="8">
    <location>
        <begin position="83"/>
        <end position="102"/>
    </location>
</feature>
<dbReference type="AlphaFoldDB" id="F6DVK6"/>
<feature type="transmembrane region" description="Helical" evidence="8">
    <location>
        <begin position="33"/>
        <end position="54"/>
    </location>
</feature>
<name>F6DVK6_DESRL</name>
<dbReference type="RefSeq" id="WP_013843212.1">
    <property type="nucleotide sequence ID" value="NC_015589.1"/>
</dbReference>
<keyword evidence="4 8" id="KW-1133">Transmembrane helix</keyword>
<keyword evidence="5" id="KW-0560">Oxidoreductase</keyword>
<feature type="transmembrane region" description="Helical" evidence="8">
    <location>
        <begin position="520"/>
        <end position="541"/>
    </location>
</feature>
<protein>
    <submittedName>
        <fullName evidence="10">NADH/Ubiquinone/plastoquinone (Complex I)</fullName>
    </submittedName>
</protein>
<keyword evidence="2" id="KW-1003">Cell membrane</keyword>
<dbReference type="InterPro" id="IPR052175">
    <property type="entry name" value="ComplexI-like_HydComp"/>
</dbReference>
<dbReference type="PANTHER" id="PTHR42682">
    <property type="entry name" value="HYDROGENASE-4 COMPONENT F"/>
    <property type="match status" value="1"/>
</dbReference>
<evidence type="ECO:0000256" key="4">
    <source>
        <dbReference type="ARBA" id="ARBA00022989"/>
    </source>
</evidence>
<evidence type="ECO:0000313" key="10">
    <source>
        <dbReference type="EMBL" id="AEG61466.1"/>
    </source>
</evidence>
<feature type="transmembrane region" description="Helical" evidence="8">
    <location>
        <begin position="348"/>
        <end position="368"/>
    </location>
</feature>
<dbReference type="InterPro" id="IPR003918">
    <property type="entry name" value="NADH_UbQ_OxRdtase"/>
</dbReference>
<feature type="transmembrane region" description="Helical" evidence="8">
    <location>
        <begin position="138"/>
        <end position="157"/>
    </location>
</feature>
<evidence type="ECO:0000256" key="6">
    <source>
        <dbReference type="ARBA" id="ARBA00023136"/>
    </source>
</evidence>
<keyword evidence="6 8" id="KW-0472">Membrane</keyword>
<feature type="transmembrane region" description="Helical" evidence="8">
    <location>
        <begin position="210"/>
        <end position="235"/>
    </location>
</feature>
<dbReference type="STRING" id="696281.Desru_3260"/>
<dbReference type="GO" id="GO:0008137">
    <property type="term" value="F:NADH dehydrogenase (ubiquinone) activity"/>
    <property type="evidence" value="ECO:0007669"/>
    <property type="project" value="InterPro"/>
</dbReference>
<dbReference type="HOGENOM" id="CLU_007100_8_1_9"/>
<dbReference type="PRINTS" id="PR01437">
    <property type="entry name" value="NUOXDRDTASE4"/>
</dbReference>